<feature type="transmembrane region" description="Helical" evidence="1">
    <location>
        <begin position="16"/>
        <end position="38"/>
    </location>
</feature>
<comment type="caution">
    <text evidence="2">The sequence shown here is derived from an EMBL/GenBank/DDBJ whole genome shotgun (WGS) entry which is preliminary data.</text>
</comment>
<dbReference type="OrthoDB" id="5876405at2759"/>
<evidence type="ECO:0000313" key="3">
    <source>
        <dbReference type="Proteomes" id="UP000298663"/>
    </source>
</evidence>
<dbReference type="AlphaFoldDB" id="A0A4U5NHG4"/>
<sequence>MFEEEEPGKPRNWGCAIGTIAVVSLINLGIFVVLRILLDSENEFDEPILQGELRENVTFFLGIFSLSFCFGCCCCFCCGGAVFKWLFTCNCSCLDISTLWESAINRPTLIKKKLNTDDNLIEDMIMKKQEEHMHRQASAALAALDSKPSDHVPYEHTPIYTNEAFDGVSEYEISNVAQSNQEITVQPTVHHHPNETRIDFTSARIAPAKAGRIRSQSFSEFTDIPV</sequence>
<evidence type="ECO:0000256" key="1">
    <source>
        <dbReference type="SAM" id="Phobius"/>
    </source>
</evidence>
<proteinExistence type="predicted"/>
<keyword evidence="3" id="KW-1185">Reference proteome</keyword>
<dbReference type="Proteomes" id="UP000298663">
    <property type="component" value="Unassembled WGS sequence"/>
</dbReference>
<feature type="transmembrane region" description="Helical" evidence="1">
    <location>
        <begin position="59"/>
        <end position="87"/>
    </location>
</feature>
<keyword evidence="1" id="KW-0812">Transmembrane</keyword>
<reference evidence="2 3" key="1">
    <citation type="journal article" date="2015" name="Genome Biol.">
        <title>Comparative genomics of Steinernema reveals deeply conserved gene regulatory networks.</title>
        <authorList>
            <person name="Dillman A.R."/>
            <person name="Macchietto M."/>
            <person name="Porter C.F."/>
            <person name="Rogers A."/>
            <person name="Williams B."/>
            <person name="Antoshechkin I."/>
            <person name="Lee M.M."/>
            <person name="Goodwin Z."/>
            <person name="Lu X."/>
            <person name="Lewis E.E."/>
            <person name="Goodrich-Blair H."/>
            <person name="Stock S.P."/>
            <person name="Adams B.J."/>
            <person name="Sternberg P.W."/>
            <person name="Mortazavi A."/>
        </authorList>
    </citation>
    <scope>NUCLEOTIDE SEQUENCE [LARGE SCALE GENOMIC DNA]</scope>
    <source>
        <strain evidence="2 3">ALL</strain>
    </source>
</reference>
<gene>
    <name evidence="2" type="ORF">L596_016266</name>
</gene>
<name>A0A4U5NHG4_STECR</name>
<keyword evidence="1" id="KW-1133">Transmembrane helix</keyword>
<reference evidence="2 3" key="2">
    <citation type="journal article" date="2019" name="G3 (Bethesda)">
        <title>Hybrid Assembly of the Genome of the Entomopathogenic Nematode Steinernema carpocapsae Identifies the X-Chromosome.</title>
        <authorList>
            <person name="Serra L."/>
            <person name="Macchietto M."/>
            <person name="Macias-Munoz A."/>
            <person name="McGill C.J."/>
            <person name="Rodriguez I.M."/>
            <person name="Rodriguez B."/>
            <person name="Murad R."/>
            <person name="Mortazavi A."/>
        </authorList>
    </citation>
    <scope>NUCLEOTIDE SEQUENCE [LARGE SCALE GENOMIC DNA]</scope>
    <source>
        <strain evidence="2 3">ALL</strain>
    </source>
</reference>
<keyword evidence="1" id="KW-0472">Membrane</keyword>
<accession>A0A4U5NHG4</accession>
<protein>
    <submittedName>
        <fullName evidence="2">Uncharacterized protein</fullName>
    </submittedName>
</protein>
<dbReference type="EMBL" id="AZBU02000004">
    <property type="protein sequence ID" value="TKR82557.1"/>
    <property type="molecule type" value="Genomic_DNA"/>
</dbReference>
<evidence type="ECO:0000313" key="2">
    <source>
        <dbReference type="EMBL" id="TKR82557.1"/>
    </source>
</evidence>
<organism evidence="2 3">
    <name type="scientific">Steinernema carpocapsae</name>
    <name type="common">Entomopathogenic nematode</name>
    <dbReference type="NCBI Taxonomy" id="34508"/>
    <lineage>
        <taxon>Eukaryota</taxon>
        <taxon>Metazoa</taxon>
        <taxon>Ecdysozoa</taxon>
        <taxon>Nematoda</taxon>
        <taxon>Chromadorea</taxon>
        <taxon>Rhabditida</taxon>
        <taxon>Tylenchina</taxon>
        <taxon>Panagrolaimomorpha</taxon>
        <taxon>Strongyloidoidea</taxon>
        <taxon>Steinernematidae</taxon>
        <taxon>Steinernema</taxon>
    </lineage>
</organism>